<evidence type="ECO:0000313" key="8">
    <source>
        <dbReference type="Proteomes" id="UP000596902"/>
    </source>
</evidence>
<comment type="caution">
    <text evidence="7">The sequence shown here is derived from an EMBL/GenBank/DDBJ whole genome shotgun (WGS) entry which is preliminary data.</text>
</comment>
<keyword evidence="4" id="KW-0472">Membrane</keyword>
<dbReference type="PANTHER" id="PTHR31644">
    <property type="entry name" value="TRANSCRIPTIONAL ACTIVATOR ARO80-RELATED"/>
    <property type="match status" value="1"/>
</dbReference>
<sequence length="1374" mass="151809">MAPSSTSSSAPAGPRQSSHPATEPEHQTTESEKNTEYASIIPAPRPDDDQQGRLQLQRTVSSVSHHDMANVQYVATGDNDTIYNKFTPRRKMIIVAVVSFCSFLAPISSTTVLSAVPEVAKTFSTDGSIINVSNALYMLFMGLSPCFYGPYGNIYGRKWVSVASAALFTAFSIGTALSPNLAAFFVFRILTAFQGTAFLVIGSAVIGDIYKPTERATALGWFLSGTLIGPALGPFIGGIIVTFRSWRDIFWLQTALAGAATLFCAFLQPETIHKKRADELAGLPAKQRASKMWAWLNPFRVVRLYRYPNILLTALASASLVWNMYSLLTPIRYVLNPRFDLQSPLQSGLFYIAPGCGYLLGTFFGGRYADHVVKKYIRKRGHRVSEDRLRSCVFFLGGVIPACMIVYGWSVEKRVGGVALPVIMMFLQGVAQLFCFPSLNTYCLDVMQGRSAEVVAGNYFMRYMFAAAGSASVFVEAHAAPLHKPASRPPIPEAQNPVIPGLPPIRFSCAIRSSYHPINYHLLFIVTMDDSNPSTGQQDANSSSGSSKKRTHPEDFKRAYKACINCRQRKAKCILGTGPDGGELKPPCQRCKREMRECIFRSERSWVKRRKPGEAAREGEDEEEATSGGGGTTSASATRDRPQSNPAPLPSPGHRSSISTHGFTPGTSPHVNGSNRSEFHSPHGHLRRISSSHGQPDLAHSVMRTVVSSGSDALNLLFEAAHHRDAIDNQEQSGSQAYETPRSGPSGYDNGVPSSPFHTFRAQPVQMSTPSPETLKTWTSCRFVQMGWFSAHEAVTYVDLFFKNCSPLSPILGEFYAHHENHYTLIALDPFLCTTILMISSRYNILPGVGGASRGYFVHDRLWEQCQRFIMKIMLGQVKPSKAQSRTIGSIEALLLLSEWHPRALHFPTAADGWDCELMIGANNTTEEGAKLLEGDVTSNRWLEDVIEPAKRSDRMSWMLMGCALSLAQELGLFEDNARIDKDQVSYPKFTTEYLILRRIRARKLLYVLLEQLSWRLGCTSMIPQSLNHALMEKIPVDSATGAVEQWQSFMSAWVELTKLARSISDTIYPNTATTRSLLRTGRYIGLLEHFQPLLVSWRKKYLDPCKLKVGLHDMLHIEYQYVRIYTNSLGMQAVVERTLAETDPDVPQEDNLPFNLEPRDYDFIQEVVDGSCQILQKVCQLSETGALRYSPVRIFLRITTSSIYLIKGLSLGSRNAKLQSCLDILDAAIRALRASTLDDMHLASRYATLLDLHVARLRESFVVSSRPPRLPSRATSTTHNASSNNSNLSSHTPSAATEGMAFLNNHNAGQSSLSSLAENVTGLMPDMPDDDWLALPFDPAMAPFGLGDGGVGGNGGFQGFDDGTLDFIWNLPM</sequence>
<feature type="domain" description="Zn(2)-C6 fungal-type" evidence="5">
    <location>
        <begin position="562"/>
        <end position="600"/>
    </location>
</feature>
<protein>
    <recommendedName>
        <fullName evidence="9">Zn(2)-C6 fungal-type domain-containing protein</fullName>
    </recommendedName>
</protein>
<feature type="compositionally biased region" description="Low complexity" evidence="3">
    <location>
        <begin position="1273"/>
        <end position="1295"/>
    </location>
</feature>
<feature type="compositionally biased region" description="Polar residues" evidence="3">
    <location>
        <begin position="729"/>
        <end position="738"/>
    </location>
</feature>
<gene>
    <name evidence="7" type="ORF">GT037_002587</name>
</gene>
<dbReference type="SUPFAM" id="SSF57701">
    <property type="entry name" value="Zn2/Cys6 DNA-binding domain"/>
    <property type="match status" value="1"/>
</dbReference>
<feature type="compositionally biased region" description="Polar residues" evidence="3">
    <location>
        <begin position="533"/>
        <end position="546"/>
    </location>
</feature>
<dbReference type="InterPro" id="IPR052780">
    <property type="entry name" value="AAA_Catabolism_Regulators"/>
</dbReference>
<evidence type="ECO:0000259" key="6">
    <source>
        <dbReference type="PROSITE" id="PS50850"/>
    </source>
</evidence>
<dbReference type="SUPFAM" id="SSF103473">
    <property type="entry name" value="MFS general substrate transporter"/>
    <property type="match status" value="1"/>
</dbReference>
<dbReference type="InterPro" id="IPR001138">
    <property type="entry name" value="Zn2Cys6_DnaBD"/>
</dbReference>
<feature type="compositionally biased region" description="Basic and acidic residues" evidence="3">
    <location>
        <begin position="608"/>
        <end position="618"/>
    </location>
</feature>
<feature type="transmembrane region" description="Helical" evidence="4">
    <location>
        <begin position="93"/>
        <end position="116"/>
    </location>
</feature>
<evidence type="ECO:0000259" key="5">
    <source>
        <dbReference type="PROSITE" id="PS50048"/>
    </source>
</evidence>
<keyword evidence="4" id="KW-0812">Transmembrane</keyword>
<proteinExistence type="predicted"/>
<dbReference type="InterPro" id="IPR020846">
    <property type="entry name" value="MFS_dom"/>
</dbReference>
<dbReference type="PANTHER" id="PTHR31644:SF3">
    <property type="entry name" value="ZN(II)2CYS6 TRANSCRIPTION FACTOR (EUROFUNG)"/>
    <property type="match status" value="1"/>
</dbReference>
<dbReference type="GO" id="GO:0016020">
    <property type="term" value="C:membrane"/>
    <property type="evidence" value="ECO:0007669"/>
    <property type="project" value="UniProtKB-SubCell"/>
</dbReference>
<feature type="transmembrane region" description="Helical" evidence="4">
    <location>
        <begin position="218"/>
        <end position="243"/>
    </location>
</feature>
<dbReference type="GO" id="GO:0000981">
    <property type="term" value="F:DNA-binding transcription factor activity, RNA polymerase II-specific"/>
    <property type="evidence" value="ECO:0007669"/>
    <property type="project" value="InterPro"/>
</dbReference>
<feature type="transmembrane region" description="Helical" evidence="4">
    <location>
        <begin position="310"/>
        <end position="328"/>
    </location>
</feature>
<feature type="transmembrane region" description="Helical" evidence="4">
    <location>
        <begin position="128"/>
        <end position="147"/>
    </location>
</feature>
<feature type="transmembrane region" description="Helical" evidence="4">
    <location>
        <begin position="460"/>
        <end position="480"/>
    </location>
</feature>
<feature type="transmembrane region" description="Helical" evidence="4">
    <location>
        <begin position="389"/>
        <end position="409"/>
    </location>
</feature>
<dbReference type="GO" id="GO:0005634">
    <property type="term" value="C:nucleus"/>
    <property type="evidence" value="ECO:0007669"/>
    <property type="project" value="TreeGrafter"/>
</dbReference>
<keyword evidence="2" id="KW-0539">Nucleus</keyword>
<dbReference type="GO" id="GO:0009074">
    <property type="term" value="P:aromatic amino acid family catabolic process"/>
    <property type="evidence" value="ECO:0007669"/>
    <property type="project" value="TreeGrafter"/>
</dbReference>
<reference evidence="7" key="1">
    <citation type="submission" date="2020-01" db="EMBL/GenBank/DDBJ databases">
        <authorList>
            <person name="Feng Z.H.Z."/>
        </authorList>
    </citation>
    <scope>NUCLEOTIDE SEQUENCE</scope>
    <source>
        <strain evidence="7">CBS107.38</strain>
    </source>
</reference>
<feature type="domain" description="Major facilitator superfamily (MFS) profile" evidence="6">
    <location>
        <begin position="94"/>
        <end position="484"/>
    </location>
</feature>
<dbReference type="GO" id="GO:0008270">
    <property type="term" value="F:zinc ion binding"/>
    <property type="evidence" value="ECO:0007669"/>
    <property type="project" value="InterPro"/>
</dbReference>
<feature type="region of interest" description="Disordered" evidence="3">
    <location>
        <begin position="1267"/>
        <end position="1295"/>
    </location>
</feature>
<organism evidence="7 8">
    <name type="scientific">Alternaria burnsii</name>
    <dbReference type="NCBI Taxonomy" id="1187904"/>
    <lineage>
        <taxon>Eukaryota</taxon>
        <taxon>Fungi</taxon>
        <taxon>Dikarya</taxon>
        <taxon>Ascomycota</taxon>
        <taxon>Pezizomycotina</taxon>
        <taxon>Dothideomycetes</taxon>
        <taxon>Pleosporomycetidae</taxon>
        <taxon>Pleosporales</taxon>
        <taxon>Pleosporineae</taxon>
        <taxon>Pleosporaceae</taxon>
        <taxon>Alternaria</taxon>
        <taxon>Alternaria sect. Alternaria</taxon>
    </lineage>
</organism>
<dbReference type="Pfam" id="PF07690">
    <property type="entry name" value="MFS_1"/>
    <property type="match status" value="1"/>
</dbReference>
<evidence type="ECO:0000313" key="7">
    <source>
        <dbReference type="EMBL" id="KAF7678839.1"/>
    </source>
</evidence>
<feature type="region of interest" description="Disordered" evidence="3">
    <location>
        <begin position="533"/>
        <end position="553"/>
    </location>
</feature>
<dbReference type="SMART" id="SM00066">
    <property type="entry name" value="GAL4"/>
    <property type="match status" value="1"/>
</dbReference>
<dbReference type="CDD" id="cd00067">
    <property type="entry name" value="GAL4"/>
    <property type="match status" value="1"/>
</dbReference>
<feature type="compositionally biased region" description="Basic and acidic residues" evidence="3">
    <location>
        <begin position="22"/>
        <end position="35"/>
    </location>
</feature>
<dbReference type="PROSITE" id="PS50048">
    <property type="entry name" value="ZN2_CY6_FUNGAL_2"/>
    <property type="match status" value="1"/>
</dbReference>
<evidence type="ECO:0000256" key="2">
    <source>
        <dbReference type="ARBA" id="ARBA00023242"/>
    </source>
</evidence>
<dbReference type="InterPro" id="IPR036864">
    <property type="entry name" value="Zn2-C6_fun-type_DNA-bd_sf"/>
</dbReference>
<dbReference type="FunFam" id="1.20.1250.20:FF:000354">
    <property type="entry name" value="MFS general substrate transporter"/>
    <property type="match status" value="1"/>
</dbReference>
<feature type="transmembrane region" description="Helical" evidence="4">
    <location>
        <begin position="348"/>
        <end position="369"/>
    </location>
</feature>
<dbReference type="Gene3D" id="4.10.240.10">
    <property type="entry name" value="Zn(2)-C6 fungal-type DNA-binding domain"/>
    <property type="match status" value="1"/>
</dbReference>
<dbReference type="RefSeq" id="XP_038788912.1">
    <property type="nucleotide sequence ID" value="XM_038927634.1"/>
</dbReference>
<feature type="region of interest" description="Disordered" evidence="3">
    <location>
        <begin position="726"/>
        <end position="755"/>
    </location>
</feature>
<comment type="subcellular location">
    <subcellularLocation>
        <location evidence="1">Membrane</location>
        <topology evidence="1">Multi-pass membrane protein</topology>
    </subcellularLocation>
</comment>
<feature type="transmembrane region" description="Helical" evidence="4">
    <location>
        <begin position="159"/>
        <end position="177"/>
    </location>
</feature>
<name>A0A8H7BBN8_9PLEO</name>
<dbReference type="InterPro" id="IPR011701">
    <property type="entry name" value="MFS"/>
</dbReference>
<evidence type="ECO:0008006" key="9">
    <source>
        <dbReference type="Google" id="ProtNLM"/>
    </source>
</evidence>
<dbReference type="GO" id="GO:0045944">
    <property type="term" value="P:positive regulation of transcription by RNA polymerase II"/>
    <property type="evidence" value="ECO:0007669"/>
    <property type="project" value="TreeGrafter"/>
</dbReference>
<feature type="region of interest" description="Disordered" evidence="3">
    <location>
        <begin position="608"/>
        <end position="696"/>
    </location>
</feature>
<keyword evidence="4" id="KW-1133">Transmembrane helix</keyword>
<dbReference type="EMBL" id="JAAABM010000003">
    <property type="protein sequence ID" value="KAF7678839.1"/>
    <property type="molecule type" value="Genomic_DNA"/>
</dbReference>
<evidence type="ECO:0000256" key="4">
    <source>
        <dbReference type="SAM" id="Phobius"/>
    </source>
</evidence>
<dbReference type="Gene3D" id="1.20.1720.10">
    <property type="entry name" value="Multidrug resistance protein D"/>
    <property type="match status" value="1"/>
</dbReference>
<dbReference type="Proteomes" id="UP000596902">
    <property type="component" value="Unassembled WGS sequence"/>
</dbReference>
<keyword evidence="8" id="KW-1185">Reference proteome</keyword>
<feature type="transmembrane region" description="Helical" evidence="4">
    <location>
        <begin position="415"/>
        <end position="439"/>
    </location>
</feature>
<evidence type="ECO:0000256" key="3">
    <source>
        <dbReference type="SAM" id="MobiDB-lite"/>
    </source>
</evidence>
<feature type="compositionally biased region" description="Low complexity" evidence="3">
    <location>
        <begin position="1"/>
        <end position="14"/>
    </location>
</feature>
<accession>A0A8H7BBN8</accession>
<dbReference type="CDD" id="cd12148">
    <property type="entry name" value="fungal_TF_MHR"/>
    <property type="match status" value="1"/>
</dbReference>
<reference evidence="7" key="2">
    <citation type="submission" date="2020-08" db="EMBL/GenBank/DDBJ databases">
        <title>Draft Genome Sequence of Cumin Blight Pathogen Alternaria burnsii.</title>
        <authorList>
            <person name="Feng Z."/>
        </authorList>
    </citation>
    <scope>NUCLEOTIDE SEQUENCE</scope>
    <source>
        <strain evidence="7">CBS107.38</strain>
    </source>
</reference>
<feature type="region of interest" description="Disordered" evidence="3">
    <location>
        <begin position="1"/>
        <end position="53"/>
    </location>
</feature>
<feature type="transmembrane region" description="Helical" evidence="4">
    <location>
        <begin position="249"/>
        <end position="267"/>
    </location>
</feature>
<feature type="compositionally biased region" description="Polar residues" evidence="3">
    <location>
        <begin position="654"/>
        <end position="676"/>
    </location>
</feature>
<feature type="transmembrane region" description="Helical" evidence="4">
    <location>
        <begin position="183"/>
        <end position="206"/>
    </location>
</feature>
<evidence type="ECO:0000256" key="1">
    <source>
        <dbReference type="ARBA" id="ARBA00004141"/>
    </source>
</evidence>
<dbReference type="GeneID" id="62200812"/>
<dbReference type="GO" id="GO:0022857">
    <property type="term" value="F:transmembrane transporter activity"/>
    <property type="evidence" value="ECO:0007669"/>
    <property type="project" value="InterPro"/>
</dbReference>
<dbReference type="InterPro" id="IPR036259">
    <property type="entry name" value="MFS_trans_sf"/>
</dbReference>
<dbReference type="PROSITE" id="PS50850">
    <property type="entry name" value="MFS"/>
    <property type="match status" value="1"/>
</dbReference>